<evidence type="ECO:0000259" key="3">
    <source>
        <dbReference type="PROSITE" id="PS51228"/>
    </source>
</evidence>
<dbReference type="Pfam" id="PF00887">
    <property type="entry name" value="ACBP"/>
    <property type="match status" value="1"/>
</dbReference>
<evidence type="ECO:0000313" key="5">
    <source>
        <dbReference type="Proteomes" id="UP000036987"/>
    </source>
</evidence>
<keyword evidence="2" id="KW-0446">Lipid-binding</keyword>
<gene>
    <name evidence="4" type="ORF">ZOSMA_74G01040</name>
</gene>
<dbReference type="InterPro" id="IPR014352">
    <property type="entry name" value="FERM/acyl-CoA-bd_prot_sf"/>
</dbReference>
<dbReference type="InterPro" id="IPR000582">
    <property type="entry name" value="Acyl-CoA-binding_protein"/>
</dbReference>
<dbReference type="OrthoDB" id="346910at2759"/>
<feature type="domain" description="ACB" evidence="3">
    <location>
        <begin position="3"/>
        <end position="85"/>
    </location>
</feature>
<dbReference type="EMBL" id="LFYR01001898">
    <property type="protein sequence ID" value="KMZ58760.1"/>
    <property type="molecule type" value="Genomic_DNA"/>
</dbReference>
<organism evidence="4 5">
    <name type="scientific">Zostera marina</name>
    <name type="common">Eelgrass</name>
    <dbReference type="NCBI Taxonomy" id="29655"/>
    <lineage>
        <taxon>Eukaryota</taxon>
        <taxon>Viridiplantae</taxon>
        <taxon>Streptophyta</taxon>
        <taxon>Embryophyta</taxon>
        <taxon>Tracheophyta</taxon>
        <taxon>Spermatophyta</taxon>
        <taxon>Magnoliopsida</taxon>
        <taxon>Liliopsida</taxon>
        <taxon>Zosteraceae</taxon>
        <taxon>Zostera</taxon>
    </lineage>
</organism>
<evidence type="ECO:0000256" key="2">
    <source>
        <dbReference type="ARBA" id="ARBA00023121"/>
    </source>
</evidence>
<dbReference type="PROSITE" id="PS00880">
    <property type="entry name" value="ACB_1"/>
    <property type="match status" value="1"/>
</dbReference>
<dbReference type="FunFam" id="1.20.80.10:FF:000010">
    <property type="entry name" value="Acyl-CoA-binding domain-containing protein 5"/>
    <property type="match status" value="1"/>
</dbReference>
<dbReference type="GO" id="GO:0006631">
    <property type="term" value="P:fatty acid metabolic process"/>
    <property type="evidence" value="ECO:0000318"/>
    <property type="project" value="GO_Central"/>
</dbReference>
<dbReference type="GO" id="GO:0000062">
    <property type="term" value="F:fatty-acyl-CoA binding"/>
    <property type="evidence" value="ECO:0000318"/>
    <property type="project" value="GO_Central"/>
</dbReference>
<dbReference type="Gene3D" id="1.20.80.10">
    <property type="match status" value="1"/>
</dbReference>
<dbReference type="Proteomes" id="UP000036987">
    <property type="component" value="Unassembled WGS sequence"/>
</dbReference>
<evidence type="ECO:0000256" key="1">
    <source>
        <dbReference type="ARBA" id="ARBA00005567"/>
    </source>
</evidence>
<reference evidence="5" key="1">
    <citation type="journal article" date="2016" name="Nature">
        <title>The genome of the seagrass Zostera marina reveals angiosperm adaptation to the sea.</title>
        <authorList>
            <person name="Olsen J.L."/>
            <person name="Rouze P."/>
            <person name="Verhelst B."/>
            <person name="Lin Y.-C."/>
            <person name="Bayer T."/>
            <person name="Collen J."/>
            <person name="Dattolo E."/>
            <person name="De Paoli E."/>
            <person name="Dittami S."/>
            <person name="Maumus F."/>
            <person name="Michel G."/>
            <person name="Kersting A."/>
            <person name="Lauritano C."/>
            <person name="Lohaus R."/>
            <person name="Toepel M."/>
            <person name="Tonon T."/>
            <person name="Vanneste K."/>
            <person name="Amirebrahimi M."/>
            <person name="Brakel J."/>
            <person name="Bostroem C."/>
            <person name="Chovatia M."/>
            <person name="Grimwood J."/>
            <person name="Jenkins J.W."/>
            <person name="Jueterbock A."/>
            <person name="Mraz A."/>
            <person name="Stam W.T."/>
            <person name="Tice H."/>
            <person name="Bornberg-Bauer E."/>
            <person name="Green P.J."/>
            <person name="Pearson G.A."/>
            <person name="Procaccini G."/>
            <person name="Duarte C.M."/>
            <person name="Schmutz J."/>
            <person name="Reusch T.B.H."/>
            <person name="Van de Peer Y."/>
        </authorList>
    </citation>
    <scope>NUCLEOTIDE SEQUENCE [LARGE SCALE GENOMIC DNA]</scope>
    <source>
        <strain evidence="5">cv. Finnish</strain>
    </source>
</reference>
<protein>
    <submittedName>
        <fullName evidence="4">Acyl-CoA Binding Protein</fullName>
    </submittedName>
</protein>
<dbReference type="PRINTS" id="PR00689">
    <property type="entry name" value="ACOABINDINGP"/>
</dbReference>
<dbReference type="PANTHER" id="PTHR23310:SF62">
    <property type="entry name" value="ACYL-COA BINDING PROTEIN 1, ISOFORM A"/>
    <property type="match status" value="1"/>
</dbReference>
<sequence length="85" mass="9915">MELQEDFEEHAKKIMTLTEEPSNDDKLILYGLFKQASFGPVTTDRPGIFKLKERAKWDAWKAVEGKSKEDAMNDYIIKVKQMMEC</sequence>
<dbReference type="AlphaFoldDB" id="A0A0K9NS05"/>
<comment type="similarity">
    <text evidence="1">Belongs to the ACBP family.</text>
</comment>
<dbReference type="InterPro" id="IPR022408">
    <property type="entry name" value="Acyl-CoA-binding_prot_CS"/>
</dbReference>
<dbReference type="OMA" id="WEGKKGM"/>
<dbReference type="PANTHER" id="PTHR23310">
    <property type="entry name" value="ACYL-COA-BINDING PROTEIN, ACBP"/>
    <property type="match status" value="1"/>
</dbReference>
<accession>A0A0K9NS05</accession>
<dbReference type="InterPro" id="IPR035984">
    <property type="entry name" value="Acyl-CoA-binding_sf"/>
</dbReference>
<keyword evidence="5" id="KW-1185">Reference proteome</keyword>
<dbReference type="STRING" id="29655.A0A0K9NS05"/>
<evidence type="ECO:0000313" key="4">
    <source>
        <dbReference type="EMBL" id="KMZ58760.1"/>
    </source>
</evidence>
<comment type="caution">
    <text evidence="4">The sequence shown here is derived from an EMBL/GenBank/DDBJ whole genome shotgun (WGS) entry which is preliminary data.</text>
</comment>
<name>A0A0K9NS05_ZOSMR</name>
<dbReference type="SUPFAM" id="SSF47027">
    <property type="entry name" value="Acyl-CoA binding protein"/>
    <property type="match status" value="1"/>
</dbReference>
<proteinExistence type="inferred from homology"/>
<dbReference type="PROSITE" id="PS51228">
    <property type="entry name" value="ACB_2"/>
    <property type="match status" value="1"/>
</dbReference>